<reference evidence="3" key="1">
    <citation type="submission" date="2022-11" db="UniProtKB">
        <authorList>
            <consortium name="WormBaseParasite"/>
        </authorList>
    </citation>
    <scope>IDENTIFICATION</scope>
</reference>
<dbReference type="AlphaFoldDB" id="A0A914E319"/>
<organism evidence="2 3">
    <name type="scientific">Acrobeloides nanus</name>
    <dbReference type="NCBI Taxonomy" id="290746"/>
    <lineage>
        <taxon>Eukaryota</taxon>
        <taxon>Metazoa</taxon>
        <taxon>Ecdysozoa</taxon>
        <taxon>Nematoda</taxon>
        <taxon>Chromadorea</taxon>
        <taxon>Rhabditida</taxon>
        <taxon>Tylenchina</taxon>
        <taxon>Cephalobomorpha</taxon>
        <taxon>Cephaloboidea</taxon>
        <taxon>Cephalobidae</taxon>
        <taxon>Acrobeloides</taxon>
    </lineage>
</organism>
<keyword evidence="1" id="KW-0175">Coiled coil</keyword>
<evidence type="ECO:0000313" key="3">
    <source>
        <dbReference type="WBParaSite" id="ACRNAN_scaffold51.g16395.t1"/>
    </source>
</evidence>
<dbReference type="Proteomes" id="UP000887540">
    <property type="component" value="Unplaced"/>
</dbReference>
<proteinExistence type="predicted"/>
<accession>A0A914E319</accession>
<feature type="coiled-coil region" evidence="1">
    <location>
        <begin position="164"/>
        <end position="226"/>
    </location>
</feature>
<keyword evidence="2" id="KW-1185">Reference proteome</keyword>
<protein>
    <submittedName>
        <fullName evidence="3">Uncharacterized protein</fullName>
    </submittedName>
</protein>
<evidence type="ECO:0000256" key="1">
    <source>
        <dbReference type="SAM" id="Coils"/>
    </source>
</evidence>
<dbReference type="WBParaSite" id="ACRNAN_scaffold51.g16395.t1">
    <property type="protein sequence ID" value="ACRNAN_scaffold51.g16395.t1"/>
    <property type="gene ID" value="ACRNAN_scaffold51.g16395"/>
</dbReference>
<name>A0A914E319_9BILA</name>
<evidence type="ECO:0000313" key="2">
    <source>
        <dbReference type="Proteomes" id="UP000887540"/>
    </source>
</evidence>
<sequence length="685" mass="79787">MTLEDLKAENEHMRNELERLRKIELEKKILDWNRPEPPCIVQLMPDPSMSFWTKIEPGHPLNWSILENSQNPSMTILSEDKSIFLQVYEEQEVVLNGKFETSEKIQLFHGDRIVLAGKHFLFVYSDDMGLNNIASYEKIKLEYVEASAEALKYQLFEEAKQEFEDDENEFVAQLKDEIEQLKEEHQKLIERLEIENRDKEDFACQFSEIETNLKEAEELKKAIEETDYDKDFLADLALKDEDKELALNLKAEIIVITDILKQVGKSKQYELKLILSGKINDKSCLIRLTDNKGKLFAELNVAEFDSLREKICILYTEMIGDPKNLKNKIDLIIRKENLEWKSLEVGRRSSIVNRRLTEALNESSFRRSSNIFEKTVHFKDRPSIIDGVLSKPSEASKLSIDLETLVHFAQGLLTEPIVEYRHFLESLAFQVIEIEENLSNLISIKNMGESITEENTQIAFSIITVSTLASNLQRFLLQIKTLIDETNSINEFLPEMIDLVGSIRKSLDSYLSLLQSNDTIAEIYKENFSRFIQRLYILIGQCSITNNFSLSYESRFEQIKPFFQQGVLETVYESYNEASNLLSRYQLWQNPRACVVASILKSIMEICNHIKYNYDKQLIYGILRKLLNLKDFLMLSKNPDYALEAKHQTNEILRKIEDLEENVAVMKIVNYLEEAKELFKNQDAF</sequence>